<feature type="transmembrane region" description="Helical" evidence="6">
    <location>
        <begin position="336"/>
        <end position="358"/>
    </location>
</feature>
<keyword evidence="2" id="KW-1003">Cell membrane</keyword>
<dbReference type="CDD" id="cd00761">
    <property type="entry name" value="Glyco_tranf_GTA_type"/>
    <property type="match status" value="1"/>
</dbReference>
<reference evidence="8" key="1">
    <citation type="journal article" date="2020" name="ISME J.">
        <title>Gammaproteobacteria mediating utilization of methyl-, sulfur- and petroleum organic compounds in deep ocean hydrothermal plumes.</title>
        <authorList>
            <person name="Zhou Z."/>
            <person name="Liu Y."/>
            <person name="Pan J."/>
            <person name="Cron B.R."/>
            <person name="Toner B.M."/>
            <person name="Anantharaman K."/>
            <person name="Breier J.A."/>
            <person name="Dick G.J."/>
            <person name="Li M."/>
        </authorList>
    </citation>
    <scope>NUCLEOTIDE SEQUENCE</scope>
    <source>
        <strain evidence="8">SZUA-1515</strain>
    </source>
</reference>
<feature type="domain" description="Glycosyltransferase 2-like" evidence="7">
    <location>
        <begin position="44"/>
        <end position="208"/>
    </location>
</feature>
<name>A0A832ZUI5_CALS0</name>
<keyword evidence="6" id="KW-0812">Transmembrane</keyword>
<feature type="transmembrane region" description="Helical" evidence="6">
    <location>
        <begin position="6"/>
        <end position="21"/>
    </location>
</feature>
<feature type="transmembrane region" description="Helical" evidence="6">
    <location>
        <begin position="281"/>
        <end position="301"/>
    </location>
</feature>
<dbReference type="InterPro" id="IPR001173">
    <property type="entry name" value="Glyco_trans_2-like"/>
</dbReference>
<dbReference type="SUPFAM" id="SSF53448">
    <property type="entry name" value="Nucleotide-diphospho-sugar transferases"/>
    <property type="match status" value="1"/>
</dbReference>
<keyword evidence="4 8" id="KW-0808">Transferase</keyword>
<evidence type="ECO:0000256" key="3">
    <source>
        <dbReference type="ARBA" id="ARBA00022676"/>
    </source>
</evidence>
<comment type="subcellular location">
    <subcellularLocation>
        <location evidence="1">Cell membrane</location>
    </subcellularLocation>
</comment>
<protein>
    <submittedName>
        <fullName evidence="8">Glycosyltransferase</fullName>
    </submittedName>
</protein>
<evidence type="ECO:0000313" key="9">
    <source>
        <dbReference type="Proteomes" id="UP000608579"/>
    </source>
</evidence>
<evidence type="ECO:0000313" key="8">
    <source>
        <dbReference type="EMBL" id="HIQ29051.1"/>
    </source>
</evidence>
<keyword evidence="5 6" id="KW-0472">Membrane</keyword>
<evidence type="ECO:0000256" key="1">
    <source>
        <dbReference type="ARBA" id="ARBA00004236"/>
    </source>
</evidence>
<dbReference type="PANTHER" id="PTHR43646">
    <property type="entry name" value="GLYCOSYLTRANSFERASE"/>
    <property type="match status" value="1"/>
</dbReference>
<feature type="transmembrane region" description="Helical" evidence="6">
    <location>
        <begin position="307"/>
        <end position="324"/>
    </location>
</feature>
<evidence type="ECO:0000256" key="6">
    <source>
        <dbReference type="SAM" id="Phobius"/>
    </source>
</evidence>
<gene>
    <name evidence="8" type="ORF">EYH45_00640</name>
</gene>
<evidence type="ECO:0000256" key="5">
    <source>
        <dbReference type="ARBA" id="ARBA00023136"/>
    </source>
</evidence>
<evidence type="ECO:0000256" key="4">
    <source>
        <dbReference type="ARBA" id="ARBA00022679"/>
    </source>
</evidence>
<accession>A0A832ZUI5</accession>
<dbReference type="Proteomes" id="UP000608579">
    <property type="component" value="Unassembled WGS sequence"/>
</dbReference>
<proteinExistence type="predicted"/>
<dbReference type="GO" id="GO:0005886">
    <property type="term" value="C:plasma membrane"/>
    <property type="evidence" value="ECO:0007669"/>
    <property type="project" value="UniProtKB-SubCell"/>
</dbReference>
<keyword evidence="3" id="KW-0328">Glycosyltransferase</keyword>
<dbReference type="EMBL" id="DQVM01000012">
    <property type="protein sequence ID" value="HIQ29051.1"/>
    <property type="molecule type" value="Genomic_DNA"/>
</dbReference>
<dbReference type="InterPro" id="IPR029044">
    <property type="entry name" value="Nucleotide-diphossugar_trans"/>
</dbReference>
<dbReference type="Pfam" id="PF00535">
    <property type="entry name" value="Glycos_transf_2"/>
    <property type="match status" value="1"/>
</dbReference>
<dbReference type="AlphaFoldDB" id="A0A832ZUI5"/>
<dbReference type="GO" id="GO:0016757">
    <property type="term" value="F:glycosyltransferase activity"/>
    <property type="evidence" value="ECO:0007669"/>
    <property type="project" value="UniProtKB-KW"/>
</dbReference>
<evidence type="ECO:0000256" key="2">
    <source>
        <dbReference type="ARBA" id="ARBA00022475"/>
    </source>
</evidence>
<dbReference type="Gene3D" id="3.90.550.10">
    <property type="entry name" value="Spore Coat Polysaccharide Biosynthesis Protein SpsA, Chain A"/>
    <property type="match status" value="1"/>
</dbReference>
<organism evidence="8 9">
    <name type="scientific">Caldiarchaeum subterraneum</name>
    <dbReference type="NCBI Taxonomy" id="311458"/>
    <lineage>
        <taxon>Archaea</taxon>
        <taxon>Nitrososphaerota</taxon>
        <taxon>Candidatus Caldarchaeales</taxon>
        <taxon>Candidatus Caldarchaeaceae</taxon>
        <taxon>Candidatus Caldarchaeum</taxon>
    </lineage>
</organism>
<sequence length="386" mass="42266">MIFEFLTLISALGWLYALFLRRRSLRMIPRLGECAPDVGDVLVSVIIPARNEAGSIGNCLDSLLAQEGVRLEVIVVDDSSSDGTAEVVGRYGGVRLIKLENPPEGWLGKSWACEIGYRASSGSWLLFTDADVVFHDRLFICKALKHAREKGVDAATLYPTLRMDALSLKAITPILTLALYALVKPHKVEDRGSAFMFGSFILIRRDAYVRIGGHAAVRDALLEDRAMAMNARKAGLKVVFADGGGAFSAEWNRDLRTLWNGLLRLFLPLFMRGPVKRTASYTSLIILLSLIPSAGLLYSLILGLQPLLIISSLALSSATVAIAAEARKHKAGVLPLILWPLGSVLTAAAAVATCYKALRNPTVEWRGRRYRLVLDGERERAVRINP</sequence>
<dbReference type="PANTHER" id="PTHR43646:SF2">
    <property type="entry name" value="GLYCOSYLTRANSFERASE 2-LIKE DOMAIN-CONTAINING PROTEIN"/>
    <property type="match status" value="1"/>
</dbReference>
<evidence type="ECO:0000259" key="7">
    <source>
        <dbReference type="Pfam" id="PF00535"/>
    </source>
</evidence>
<keyword evidence="6" id="KW-1133">Transmembrane helix</keyword>
<comment type="caution">
    <text evidence="8">The sequence shown here is derived from an EMBL/GenBank/DDBJ whole genome shotgun (WGS) entry which is preliminary data.</text>
</comment>